<dbReference type="Pfam" id="PF10097">
    <property type="entry name" value="DUF2335"/>
    <property type="match status" value="1"/>
</dbReference>
<feature type="transmembrane region" description="Helical" evidence="1">
    <location>
        <begin position="93"/>
        <end position="117"/>
    </location>
</feature>
<dbReference type="RefSeq" id="WP_109711670.1">
    <property type="nucleotide sequence ID" value="NZ_QGDS01000007.1"/>
</dbReference>
<keyword evidence="1" id="KW-0472">Membrane</keyword>
<evidence type="ECO:0000313" key="2">
    <source>
        <dbReference type="EMBL" id="SUQ14615.1"/>
    </source>
</evidence>
<dbReference type="OrthoDB" id="2329681at2"/>
<accession>A0A315ZUU6</accession>
<keyword evidence="3" id="KW-1185">Reference proteome</keyword>
<protein>
    <submittedName>
        <fullName evidence="2">Uncharacterized membrane protein</fullName>
    </submittedName>
</protein>
<proteinExistence type="predicted"/>
<keyword evidence="1" id="KW-1133">Transmembrane helix</keyword>
<evidence type="ECO:0000256" key="1">
    <source>
        <dbReference type="SAM" id="Phobius"/>
    </source>
</evidence>
<dbReference type="Proteomes" id="UP000254051">
    <property type="component" value="Unassembled WGS sequence"/>
</dbReference>
<dbReference type="EMBL" id="UHJJ01000007">
    <property type="protein sequence ID" value="SUQ14615.1"/>
    <property type="molecule type" value="Genomic_DNA"/>
</dbReference>
<dbReference type="InterPro" id="IPR019284">
    <property type="entry name" value="RP532"/>
</dbReference>
<sequence>MSEIQSGEKQEISEKLEIELEDEQQIEQQIEQVVSRVIRSEFSGPIPPPSIIQGYEEVLPGSADRILGMAEKQSSHRQELETMMVKAESRDSLLGVVFAFALGFSCIIAGVVIVILVPKNSGAISASILGMTGIGSIIATFLKSTRGNYTKGSIDKKSDQVSE</sequence>
<reference evidence="3" key="1">
    <citation type="submission" date="2017-07" db="EMBL/GenBank/DDBJ databases">
        <authorList>
            <person name="Varghese N."/>
            <person name="Submissions S."/>
        </authorList>
    </citation>
    <scope>NUCLEOTIDE SEQUENCE [LARGE SCALE GENOMIC DNA]</scope>
    <source>
        <strain evidence="3">NLAE-zl-C134</strain>
    </source>
</reference>
<name>A0A315ZUU6_9FIRM</name>
<gene>
    <name evidence="2" type="ORF">SAMN05216529_10768</name>
</gene>
<evidence type="ECO:0000313" key="3">
    <source>
        <dbReference type="Proteomes" id="UP000254051"/>
    </source>
</evidence>
<feature type="transmembrane region" description="Helical" evidence="1">
    <location>
        <begin position="123"/>
        <end position="142"/>
    </location>
</feature>
<organism evidence="2 3">
    <name type="scientific">Faecalicatena contorta</name>
    <dbReference type="NCBI Taxonomy" id="39482"/>
    <lineage>
        <taxon>Bacteria</taxon>
        <taxon>Bacillati</taxon>
        <taxon>Bacillota</taxon>
        <taxon>Clostridia</taxon>
        <taxon>Lachnospirales</taxon>
        <taxon>Lachnospiraceae</taxon>
        <taxon>Faecalicatena</taxon>
    </lineage>
</organism>
<keyword evidence="1" id="KW-0812">Transmembrane</keyword>
<dbReference type="AlphaFoldDB" id="A0A315ZUU6"/>